<dbReference type="Gene3D" id="3.40.50.300">
    <property type="entry name" value="P-loop containing nucleotide triphosphate hydrolases"/>
    <property type="match status" value="1"/>
</dbReference>
<evidence type="ECO:0000259" key="7">
    <source>
        <dbReference type="PROSITE" id="PS50014"/>
    </source>
</evidence>
<feature type="compositionally biased region" description="Acidic residues" evidence="6">
    <location>
        <begin position="771"/>
        <end position="785"/>
    </location>
</feature>
<feature type="region of interest" description="Disordered" evidence="6">
    <location>
        <begin position="1255"/>
        <end position="1352"/>
    </location>
</feature>
<dbReference type="InterPro" id="IPR045199">
    <property type="entry name" value="ATAD2-like"/>
</dbReference>
<dbReference type="InterPro" id="IPR003593">
    <property type="entry name" value="AAA+_ATPase"/>
</dbReference>
<protein>
    <submittedName>
        <fullName evidence="9">ATPase family AAA domain-containing protein 2-like</fullName>
    </submittedName>
</protein>
<keyword evidence="8" id="KW-1185">Reference proteome</keyword>
<dbReference type="Gene3D" id="1.10.8.60">
    <property type="match status" value="1"/>
</dbReference>
<gene>
    <name evidence="9" type="primary">LOC106460825</name>
</gene>
<dbReference type="InterPro" id="IPR003959">
    <property type="entry name" value="ATPase_AAA_core"/>
</dbReference>
<dbReference type="PROSITE" id="PS00633">
    <property type="entry name" value="BROMODOMAIN_1"/>
    <property type="match status" value="1"/>
</dbReference>
<organism evidence="8 9">
    <name type="scientific">Limulus polyphemus</name>
    <name type="common">Atlantic horseshoe crab</name>
    <dbReference type="NCBI Taxonomy" id="6850"/>
    <lineage>
        <taxon>Eukaryota</taxon>
        <taxon>Metazoa</taxon>
        <taxon>Ecdysozoa</taxon>
        <taxon>Arthropoda</taxon>
        <taxon>Chelicerata</taxon>
        <taxon>Merostomata</taxon>
        <taxon>Xiphosura</taxon>
        <taxon>Limulidae</taxon>
        <taxon>Limulus</taxon>
    </lineage>
</organism>
<dbReference type="SUPFAM" id="SSF52540">
    <property type="entry name" value="P-loop containing nucleoside triphosphate hydrolases"/>
    <property type="match status" value="2"/>
</dbReference>
<evidence type="ECO:0000256" key="3">
    <source>
        <dbReference type="ARBA" id="ARBA00022840"/>
    </source>
</evidence>
<dbReference type="GeneID" id="106460825"/>
<feature type="region of interest" description="Disordered" evidence="6">
    <location>
        <begin position="375"/>
        <end position="400"/>
    </location>
</feature>
<feature type="domain" description="Bromo" evidence="7">
    <location>
        <begin position="1031"/>
        <end position="1093"/>
    </location>
</feature>
<feature type="compositionally biased region" description="Acidic residues" evidence="6">
    <location>
        <begin position="275"/>
        <end position="303"/>
    </location>
</feature>
<feature type="region of interest" description="Disordered" evidence="6">
    <location>
        <begin position="757"/>
        <end position="785"/>
    </location>
</feature>
<accession>A0ABM1B6X5</accession>
<dbReference type="PANTHER" id="PTHR23069:SF0">
    <property type="entry name" value="TAT-BINDING HOMOLOG 7"/>
    <property type="match status" value="1"/>
</dbReference>
<keyword evidence="4 5" id="KW-0103">Bromodomain</keyword>
<dbReference type="Proteomes" id="UP000694941">
    <property type="component" value="Unplaced"/>
</dbReference>
<reference evidence="9" key="1">
    <citation type="submission" date="2025-08" db="UniProtKB">
        <authorList>
            <consortium name="RefSeq"/>
        </authorList>
    </citation>
    <scope>IDENTIFICATION</scope>
    <source>
        <tissue evidence="9">Muscle</tissue>
    </source>
</reference>
<dbReference type="InterPro" id="IPR001487">
    <property type="entry name" value="Bromodomain"/>
</dbReference>
<comment type="similarity">
    <text evidence="1">Belongs to the AAA ATPase family.</text>
</comment>
<dbReference type="InterPro" id="IPR027417">
    <property type="entry name" value="P-loop_NTPase"/>
</dbReference>
<sequence>MTTVKSKIDAHVEEALWIEDPDILVVLQHLNTNEYRGYQKEGCFQGVQKIWLLEGEIVELGRSSGSGLTRRLFEIRVEAVTSARVENLGEGSNVDFRLVPGEVVIEMEFGNIEMWHTDLNFSEQQTTRHSQQRQHRESDCELHKAKEIETSADSFGHSYDTRFMNVDLDGETGVRRSTRQKKLLYDNLNQKWLLTSGIPELTKLDALFSTDRREENPMTKSKNGVVRRSYELRRLGLTSASVEFEDMYSRVKRQREKANRRLYQNEQHEIANMADTEDTDQQEDEENEEGSESEGGDYQDDDISQPQKYYLRKKKPVTDRFQFPIDPVRSKKAPSSNIFHTPNHHCLTRDHATFKSPAHRSPYKREMYYESGYRRHHATHNSSSTSSSSDDERRFERRKARSMARARNRCLPMNFTEEDLSKGVLRDRAKIGTSLADIDPMEVDKSVFFESIGGLDSHIQALKEMVLFPLMYSEVFEKFKISPPRGVLFHGPPGTGKTLVARALANECSQGDKRVGFFMRKGADCLSKWVGESERQLRLLFDQAYSMRPSIIFFDEIDGLAPVRSTRQDQIHSSIVSTLLALMDGLDNRGEIVVIGATNRIDSIDPALRRPGRFDREFHFGLPSLEARQTILRIHTKHWQPVLSDSLLEELAVRTVGYCGADLKALCTEATLLALRRCYPQIYKSRQKLQLDLNTIKIERLDFEKAMTKIVPATQRSSPSPARSLKLSLRPLLQRLLEKGIKSLKVVFPAGLGKALSPSNSTTKKKSEIVLSEEDESTYSDDEELLTQEEVSSVPTDLEKRIARGIQSRFGPPSHRPRLLLAGEKDQGQTTHLGPAILHCLEHLPVHKLDLPTLHAVSSRSPEEACTEFFHEAQRTLPSVLYLPHMDQWWSTSSDILRATFTTLLSDIDPSIPLFLLTTSDCPLKDLPVEVQHLFNVGQGEVLQMENPNRSERYEYFSKPLLRDAKKAPKKKKTKNMEKTLPVVPPPEPRKLTDVELQKLVEQEEATLRELRLFLRDILNKLARDRRFAMFTKPVDPEEVPDYHHVISNPMDLETIMSKIDLHCYQSVSQFLDDIDLICHNALEYNPDRDPSDKLIRHRACALKDTAHALIDTELDEEFEKICEGILESRKQRGDTPSKYAPKNYKVLPRPRPETQNSTTDPKTSVKEENEASQSLVTASQRTRVLEVTPTSSDPEVASKERKPVNQKSSRPKFVIVHHRKPGLWFGCRRRTIRRVPSTAPQKVDMDRALKITPIDDRSETKEAEVNSKLPSADNEKTSVSSHFHGDQTESSGLGSELTGCSSGTNNSSTSNTCVVSEESSNLSIDDGLHTGKGNCDNKDSSDVKDAEKSEQQDEVELISVASSDRNKHIVQEHDLSGMCFEETKASEPKEVVVDSRKLERLLQRVVDITEGSSLETLERLYFNLDHCIYRHRKAWNKTDLVKDLESTLDQFQQLNCTGQPMLAR</sequence>
<keyword evidence="3" id="KW-0067">ATP-binding</keyword>
<dbReference type="InterPro" id="IPR041569">
    <property type="entry name" value="AAA_lid_3"/>
</dbReference>
<evidence type="ECO:0000313" key="8">
    <source>
        <dbReference type="Proteomes" id="UP000694941"/>
    </source>
</evidence>
<feature type="compositionally biased region" description="Basic and acidic residues" evidence="6">
    <location>
        <begin position="1255"/>
        <end position="1266"/>
    </location>
</feature>
<evidence type="ECO:0000313" key="9">
    <source>
        <dbReference type="RefSeq" id="XP_013776023.1"/>
    </source>
</evidence>
<dbReference type="CDD" id="cd05528">
    <property type="entry name" value="Bromo_AAA"/>
    <property type="match status" value="1"/>
</dbReference>
<dbReference type="SMART" id="SM00297">
    <property type="entry name" value="BROMO"/>
    <property type="match status" value="1"/>
</dbReference>
<dbReference type="InterPro" id="IPR003960">
    <property type="entry name" value="ATPase_AAA_CS"/>
</dbReference>
<dbReference type="Gene3D" id="1.20.920.10">
    <property type="entry name" value="Bromodomain-like"/>
    <property type="match status" value="1"/>
</dbReference>
<dbReference type="CDD" id="cd19517">
    <property type="entry name" value="RecA-like_Yta7-like"/>
    <property type="match status" value="1"/>
</dbReference>
<dbReference type="Pfam" id="PF00439">
    <property type="entry name" value="Bromodomain"/>
    <property type="match status" value="1"/>
</dbReference>
<dbReference type="PROSITE" id="PS50014">
    <property type="entry name" value="BROMODOMAIN_2"/>
    <property type="match status" value="1"/>
</dbReference>
<dbReference type="SUPFAM" id="SSF47370">
    <property type="entry name" value="Bromodomain"/>
    <property type="match status" value="1"/>
</dbReference>
<evidence type="ECO:0000256" key="2">
    <source>
        <dbReference type="ARBA" id="ARBA00022741"/>
    </source>
</evidence>
<dbReference type="RefSeq" id="XP_013776023.1">
    <property type="nucleotide sequence ID" value="XM_013920569.2"/>
</dbReference>
<dbReference type="PRINTS" id="PR00503">
    <property type="entry name" value="BROMODOMAIN"/>
</dbReference>
<dbReference type="PROSITE" id="PS00674">
    <property type="entry name" value="AAA"/>
    <property type="match status" value="1"/>
</dbReference>
<dbReference type="PANTHER" id="PTHR23069">
    <property type="entry name" value="AAA DOMAIN-CONTAINING"/>
    <property type="match status" value="1"/>
</dbReference>
<evidence type="ECO:0000256" key="5">
    <source>
        <dbReference type="PROSITE-ProRule" id="PRU00035"/>
    </source>
</evidence>
<feature type="region of interest" description="Disordered" evidence="6">
    <location>
        <begin position="1132"/>
        <end position="1213"/>
    </location>
</feature>
<dbReference type="SMART" id="SM00382">
    <property type="entry name" value="AAA"/>
    <property type="match status" value="1"/>
</dbReference>
<proteinExistence type="inferred from homology"/>
<dbReference type="InterPro" id="IPR018359">
    <property type="entry name" value="Bromodomain_CS"/>
</dbReference>
<feature type="compositionally biased region" description="Polar residues" evidence="6">
    <location>
        <begin position="1154"/>
        <end position="1163"/>
    </location>
</feature>
<evidence type="ECO:0000256" key="4">
    <source>
        <dbReference type="ARBA" id="ARBA00023117"/>
    </source>
</evidence>
<dbReference type="Pfam" id="PF17862">
    <property type="entry name" value="AAA_lid_3"/>
    <property type="match status" value="1"/>
</dbReference>
<evidence type="ECO:0000256" key="6">
    <source>
        <dbReference type="SAM" id="MobiDB-lite"/>
    </source>
</evidence>
<dbReference type="Pfam" id="PF00004">
    <property type="entry name" value="AAA"/>
    <property type="match status" value="1"/>
</dbReference>
<keyword evidence="2" id="KW-0547">Nucleotide-binding</keyword>
<feature type="compositionally biased region" description="Polar residues" evidence="6">
    <location>
        <begin position="1172"/>
        <end position="1194"/>
    </location>
</feature>
<name>A0ABM1B6X5_LIMPO</name>
<evidence type="ECO:0000256" key="1">
    <source>
        <dbReference type="ARBA" id="ARBA00006914"/>
    </source>
</evidence>
<feature type="region of interest" description="Disordered" evidence="6">
    <location>
        <begin position="258"/>
        <end position="303"/>
    </location>
</feature>
<feature type="compositionally biased region" description="Low complexity" evidence="6">
    <location>
        <begin position="1299"/>
        <end position="1322"/>
    </location>
</feature>
<feature type="region of interest" description="Disordered" evidence="6">
    <location>
        <begin position="967"/>
        <end position="989"/>
    </location>
</feature>
<feature type="compositionally biased region" description="Basic and acidic residues" evidence="6">
    <location>
        <begin position="1336"/>
        <end position="1352"/>
    </location>
</feature>
<dbReference type="InterPro" id="IPR036427">
    <property type="entry name" value="Bromodomain-like_sf"/>
</dbReference>